<dbReference type="SUPFAM" id="SSF55073">
    <property type="entry name" value="Nucleotide cyclase"/>
    <property type="match status" value="1"/>
</dbReference>
<dbReference type="Proteomes" id="UP000001175">
    <property type="component" value="Chromosome"/>
</dbReference>
<evidence type="ECO:0000313" key="3">
    <source>
        <dbReference type="EMBL" id="BAD78913.1"/>
    </source>
</evidence>
<dbReference type="CDD" id="cd01949">
    <property type="entry name" value="GGDEF"/>
    <property type="match status" value="1"/>
</dbReference>
<protein>
    <submittedName>
        <fullName evidence="3">Uncharacterized protein</fullName>
    </submittedName>
</protein>
<evidence type="ECO:0000259" key="1">
    <source>
        <dbReference type="PROSITE" id="PS50883"/>
    </source>
</evidence>
<dbReference type="InterPro" id="IPR035919">
    <property type="entry name" value="EAL_sf"/>
</dbReference>
<feature type="domain" description="EAL" evidence="1">
    <location>
        <begin position="431"/>
        <end position="686"/>
    </location>
</feature>
<dbReference type="SUPFAM" id="SSF55785">
    <property type="entry name" value="PYP-like sensor domain (PAS domain)"/>
    <property type="match status" value="1"/>
</dbReference>
<feature type="domain" description="GGDEF" evidence="2">
    <location>
        <begin position="289"/>
        <end position="422"/>
    </location>
</feature>
<proteinExistence type="predicted"/>
<dbReference type="AlphaFoldDB" id="A0A0H3K111"/>
<dbReference type="Gene3D" id="3.30.450.20">
    <property type="entry name" value="PAS domain"/>
    <property type="match status" value="1"/>
</dbReference>
<dbReference type="EMBL" id="AP008231">
    <property type="protein sequence ID" value="BAD78913.1"/>
    <property type="molecule type" value="Genomic_DNA"/>
</dbReference>
<dbReference type="InterPro" id="IPR000014">
    <property type="entry name" value="PAS"/>
</dbReference>
<dbReference type="KEGG" id="syc:syc0723_d"/>
<name>A0A0H3K111_SYNP6</name>
<dbReference type="InterPro" id="IPR000160">
    <property type="entry name" value="GGDEF_dom"/>
</dbReference>
<dbReference type="CDD" id="cd01948">
    <property type="entry name" value="EAL"/>
    <property type="match status" value="1"/>
</dbReference>
<dbReference type="NCBIfam" id="TIGR00254">
    <property type="entry name" value="GGDEF"/>
    <property type="match status" value="1"/>
</dbReference>
<dbReference type="eggNOG" id="COG5001">
    <property type="taxonomic scope" value="Bacteria"/>
</dbReference>
<dbReference type="PANTHER" id="PTHR44757:SF2">
    <property type="entry name" value="BIOFILM ARCHITECTURE MAINTENANCE PROTEIN MBAA"/>
    <property type="match status" value="1"/>
</dbReference>
<dbReference type="PROSITE" id="PS50887">
    <property type="entry name" value="GGDEF"/>
    <property type="match status" value="1"/>
</dbReference>
<sequence length="690" mass="77362">MHALCSPSAMPTVLFSLTAELDWGWRIEQWLDPQQLWKRSLQGFAVEQLWQNSTSSHDWQVSFRQAIQSQGIWQHTGKLRADSIESNWYLLAYPCQLENSSHCYLGVLQTTVGGREVEGSNPCSEGKLSPLLRHRLRQQELALEHSSDLMIRCNNRGFITWANQALLERQNKSLDSIVGIDFTQLRTQPTERHTLLQMLRTGQALNAMVEYQTEEKEFYLVQEKLLPILSDDGELETIVIVQQDLTFQAAAEIRTQQQLQTDALTGLPNRKGMYQSIRHNLGRVETHKQPFALLRINLDRFQRVNDAAGYHFGDYLLRSLALNLRRVLGYGTELACLGGDEFAAVIAPCYQEEEAIAIADEVRSAIAISGSLAAAAGISLTASIGIVLVDTNLTEEMVLDRANQAMFAAKRRGGDCTVIYRLPLHDSIRQEAALQFALRQAIAEQELKLAYQPIISLRTGQIISLEALLRWNHPHFGYISPALFIPLAEDSGQIESLGEWAVHEACHQLAEWAKQPDLAHLRVAVNCSFVDLKTERWAATVKTALQSSQLPPSQLIVEYTESAIAKDPAAAIALSSYLQDLGVDVALDDFGSGYSSMAYLIQFQAQGLKIDRSLITPIVEDERSQAVVRTIIDLAKRLGLRTTAEGVEEREQLELLHSWGCDFAQGFYFSRPLLADDLPDFIRNYEGLSL</sequence>
<dbReference type="Pfam" id="PF00990">
    <property type="entry name" value="GGDEF"/>
    <property type="match status" value="1"/>
</dbReference>
<dbReference type="InterPro" id="IPR052155">
    <property type="entry name" value="Biofilm_reg_signaling"/>
</dbReference>
<dbReference type="CDD" id="cd00130">
    <property type="entry name" value="PAS"/>
    <property type="match status" value="1"/>
</dbReference>
<dbReference type="Gene3D" id="3.30.70.270">
    <property type="match status" value="1"/>
</dbReference>
<dbReference type="Pfam" id="PF00563">
    <property type="entry name" value="EAL"/>
    <property type="match status" value="1"/>
</dbReference>
<dbReference type="InterPro" id="IPR035965">
    <property type="entry name" value="PAS-like_dom_sf"/>
</dbReference>
<evidence type="ECO:0000313" key="4">
    <source>
        <dbReference type="Proteomes" id="UP000001175"/>
    </source>
</evidence>
<dbReference type="PROSITE" id="PS50883">
    <property type="entry name" value="EAL"/>
    <property type="match status" value="1"/>
</dbReference>
<dbReference type="SUPFAM" id="SSF141868">
    <property type="entry name" value="EAL domain-like"/>
    <property type="match status" value="1"/>
</dbReference>
<organism evidence="3 4">
    <name type="scientific">Synechococcus sp. (strain ATCC 27144 / PCC 6301 / SAUG 1402/1)</name>
    <name type="common">Anacystis nidulans</name>
    <dbReference type="NCBI Taxonomy" id="269084"/>
    <lineage>
        <taxon>Bacteria</taxon>
        <taxon>Bacillati</taxon>
        <taxon>Cyanobacteriota</taxon>
        <taxon>Cyanophyceae</taxon>
        <taxon>Synechococcales</taxon>
        <taxon>Synechococcaceae</taxon>
        <taxon>Synechococcus</taxon>
    </lineage>
</organism>
<dbReference type="PANTHER" id="PTHR44757">
    <property type="entry name" value="DIGUANYLATE CYCLASE DGCP"/>
    <property type="match status" value="1"/>
</dbReference>
<dbReference type="InterPro" id="IPR001633">
    <property type="entry name" value="EAL_dom"/>
</dbReference>
<dbReference type="Gene3D" id="3.20.20.450">
    <property type="entry name" value="EAL domain"/>
    <property type="match status" value="1"/>
</dbReference>
<dbReference type="InterPro" id="IPR029787">
    <property type="entry name" value="Nucleotide_cyclase"/>
</dbReference>
<dbReference type="InterPro" id="IPR043128">
    <property type="entry name" value="Rev_trsase/Diguanyl_cyclase"/>
</dbReference>
<dbReference type="Pfam" id="PF13426">
    <property type="entry name" value="PAS_9"/>
    <property type="match status" value="1"/>
</dbReference>
<dbReference type="SMART" id="SM00267">
    <property type="entry name" value="GGDEF"/>
    <property type="match status" value="1"/>
</dbReference>
<gene>
    <name evidence="3" type="ordered locus">syc0723_d</name>
</gene>
<dbReference type="SMART" id="SM00052">
    <property type="entry name" value="EAL"/>
    <property type="match status" value="1"/>
</dbReference>
<evidence type="ECO:0000259" key="2">
    <source>
        <dbReference type="PROSITE" id="PS50887"/>
    </source>
</evidence>
<reference evidence="3 4" key="1">
    <citation type="journal article" date="2007" name="Photosyn. Res.">
        <title>Complete nucleotide sequence of the freshwater unicellular cyanobacterium Synechococcus elongatus PCC 6301 chromosome: gene content and organization.</title>
        <authorList>
            <person name="Sugita C."/>
            <person name="Ogata K."/>
            <person name="Shikata M."/>
            <person name="Jikuya H."/>
            <person name="Takano J."/>
            <person name="Furumichi M."/>
            <person name="Kanehisa M."/>
            <person name="Omata T."/>
            <person name="Sugiura M."/>
            <person name="Sugita M."/>
        </authorList>
    </citation>
    <scope>NUCLEOTIDE SEQUENCE [LARGE SCALE GENOMIC DNA]</scope>
    <source>
        <strain evidence="4">ATCC 27144 / PCC 6301 / SAUG 1402/1</strain>
    </source>
</reference>
<accession>A0A0H3K111</accession>